<dbReference type="AlphaFoldDB" id="X1HVW8"/>
<dbReference type="GO" id="GO:0016829">
    <property type="term" value="F:lyase activity"/>
    <property type="evidence" value="ECO:0007669"/>
    <property type="project" value="UniProtKB-KW"/>
</dbReference>
<comment type="subunit">
    <text evidence="3">Homotrimer.</text>
</comment>
<evidence type="ECO:0008006" key="8">
    <source>
        <dbReference type="Google" id="ProtNLM"/>
    </source>
</evidence>
<evidence type="ECO:0000256" key="4">
    <source>
        <dbReference type="ARBA" id="ARBA00023239"/>
    </source>
</evidence>
<sequence>MSRFTRIKVLIEMKKIGLIPVFYNSDKKVSKNILKACADGGATCIEMTNRGDNAVEIFSYLENYCRKEIPHIILGVGTIIDASTAAMYIAQSANFIVGPVLDEKTAILCNKHKIPYIPGCGSVTEIQKGHALGVEICKVFPGAQVGGPGFVKAILGPCPWASIMPTGGVSTTKESLTEWFSAGVVCVGIGSKLITKELIENKDYKKIASEVGRAIYEK</sequence>
<accession>X1HVW8</accession>
<evidence type="ECO:0000256" key="1">
    <source>
        <dbReference type="ARBA" id="ARBA00004761"/>
    </source>
</evidence>
<name>X1HVW8_9ZZZZ</name>
<dbReference type="EMBL" id="BART01000573">
    <property type="protein sequence ID" value="GAG73592.1"/>
    <property type="molecule type" value="Genomic_DNA"/>
</dbReference>
<dbReference type="InterPro" id="IPR000887">
    <property type="entry name" value="Aldlse_KDPG_KHG"/>
</dbReference>
<comment type="similarity">
    <text evidence="2">Belongs to the KHG/KDPG aldolase family.</text>
</comment>
<keyword evidence="4" id="KW-0456">Lyase</keyword>
<evidence type="ECO:0000256" key="5">
    <source>
        <dbReference type="ARBA" id="ARBA00023277"/>
    </source>
</evidence>
<comment type="pathway">
    <text evidence="1">Carbohydrate acid metabolism.</text>
</comment>
<dbReference type="NCBIfam" id="NF005499">
    <property type="entry name" value="PRK07114.1"/>
    <property type="match status" value="1"/>
</dbReference>
<comment type="caution">
    <text evidence="7">The sequence shown here is derived from an EMBL/GenBank/DDBJ whole genome shotgun (WGS) entry which is preliminary data.</text>
</comment>
<dbReference type="InterPro" id="IPR013785">
    <property type="entry name" value="Aldolase_TIM"/>
</dbReference>
<keyword evidence="5" id="KW-0119">Carbohydrate metabolism</keyword>
<dbReference type="PANTHER" id="PTHR30246:SF1">
    <property type="entry name" value="2-DEHYDRO-3-DEOXY-6-PHOSPHOGALACTONATE ALDOLASE-RELATED"/>
    <property type="match status" value="1"/>
</dbReference>
<organism evidence="7">
    <name type="scientific">marine sediment metagenome</name>
    <dbReference type="NCBI Taxonomy" id="412755"/>
    <lineage>
        <taxon>unclassified sequences</taxon>
        <taxon>metagenomes</taxon>
        <taxon>ecological metagenomes</taxon>
    </lineage>
</organism>
<evidence type="ECO:0000256" key="3">
    <source>
        <dbReference type="ARBA" id="ARBA00011233"/>
    </source>
</evidence>
<dbReference type="EMBL" id="BARU01018924">
    <property type="protein sequence ID" value="GAH61225.1"/>
    <property type="molecule type" value="Genomic_DNA"/>
</dbReference>
<evidence type="ECO:0000256" key="2">
    <source>
        <dbReference type="ARBA" id="ARBA00006906"/>
    </source>
</evidence>
<dbReference type="PANTHER" id="PTHR30246">
    <property type="entry name" value="2-KETO-3-DEOXY-6-PHOSPHOGLUCONATE ALDOLASE"/>
    <property type="match status" value="1"/>
</dbReference>
<protein>
    <recommendedName>
        <fullName evidence="8">2-dehydro-3-deoxy-phosphogluconate aldolase</fullName>
    </recommendedName>
</protein>
<gene>
    <name evidence="6" type="ORF">S01H4_02581</name>
    <name evidence="7" type="ORF">S03H2_31227</name>
</gene>
<evidence type="ECO:0000313" key="7">
    <source>
        <dbReference type="EMBL" id="GAH61225.1"/>
    </source>
</evidence>
<evidence type="ECO:0000313" key="6">
    <source>
        <dbReference type="EMBL" id="GAG73592.1"/>
    </source>
</evidence>
<dbReference type="Pfam" id="PF01081">
    <property type="entry name" value="Aldolase"/>
    <property type="match status" value="1"/>
</dbReference>
<dbReference type="Gene3D" id="3.20.20.70">
    <property type="entry name" value="Aldolase class I"/>
    <property type="match status" value="1"/>
</dbReference>
<reference evidence="7" key="1">
    <citation type="journal article" date="2014" name="Front. Microbiol.">
        <title>High frequency of phylogenetically diverse reductive dehalogenase-homologous genes in deep subseafloor sedimentary metagenomes.</title>
        <authorList>
            <person name="Kawai M."/>
            <person name="Futagami T."/>
            <person name="Toyoda A."/>
            <person name="Takaki Y."/>
            <person name="Nishi S."/>
            <person name="Hori S."/>
            <person name="Arai W."/>
            <person name="Tsubouchi T."/>
            <person name="Morono Y."/>
            <person name="Uchiyama I."/>
            <person name="Ito T."/>
            <person name="Fujiyama A."/>
            <person name="Inagaki F."/>
            <person name="Takami H."/>
        </authorList>
    </citation>
    <scope>NUCLEOTIDE SEQUENCE</scope>
    <source>
        <strain evidence="7">Expedition CK06-06</strain>
    </source>
</reference>
<proteinExistence type="inferred from homology"/>
<dbReference type="CDD" id="cd00452">
    <property type="entry name" value="KDPG_aldolase"/>
    <property type="match status" value="1"/>
</dbReference>
<dbReference type="SUPFAM" id="SSF51569">
    <property type="entry name" value="Aldolase"/>
    <property type="match status" value="1"/>
</dbReference>